<keyword evidence="7" id="KW-1185">Reference proteome</keyword>
<dbReference type="PATRIC" id="fig|1441095.3.peg.2663"/>
<evidence type="ECO:0000256" key="4">
    <source>
        <dbReference type="ARBA" id="ARBA00022825"/>
    </source>
</evidence>
<dbReference type="Proteomes" id="UP000067625">
    <property type="component" value="Chromosome"/>
</dbReference>
<reference evidence="6 7" key="2">
    <citation type="journal article" date="2016" name="Int. J. Syst. Evol. Microbiol.">
        <title>Bacillus gobiensis sp. nov., isolated from a soil sample.</title>
        <authorList>
            <person name="Liu B."/>
            <person name="Liu G.H."/>
            <person name="Cetin S."/>
            <person name="Schumann P."/>
            <person name="Pan Z.Z."/>
            <person name="Chen Q.Q."/>
        </authorList>
    </citation>
    <scope>NUCLEOTIDE SEQUENCE [LARGE SCALE GENOMIC DNA]</scope>
    <source>
        <strain evidence="6 7">FJAT-4402</strain>
    </source>
</reference>
<dbReference type="PANTHER" id="PTHR42776">
    <property type="entry name" value="SERINE PEPTIDASE S9 FAMILY MEMBER"/>
    <property type="match status" value="1"/>
</dbReference>
<dbReference type="RefSeq" id="WP_053604031.1">
    <property type="nucleotide sequence ID" value="NZ_CP012600.1"/>
</dbReference>
<dbReference type="SUPFAM" id="SSF53474">
    <property type="entry name" value="alpha/beta-Hydrolases"/>
    <property type="match status" value="1"/>
</dbReference>
<evidence type="ECO:0000256" key="2">
    <source>
        <dbReference type="ARBA" id="ARBA00022670"/>
    </source>
</evidence>
<dbReference type="InterPro" id="IPR011042">
    <property type="entry name" value="6-blade_b-propeller_TolB-like"/>
</dbReference>
<dbReference type="Pfam" id="PF00326">
    <property type="entry name" value="Peptidase_S9"/>
    <property type="match status" value="1"/>
</dbReference>
<dbReference type="EMBL" id="CP012600">
    <property type="protein sequence ID" value="ALC82246.1"/>
    <property type="molecule type" value="Genomic_DNA"/>
</dbReference>
<dbReference type="STRING" id="1441095.AM592_12155"/>
<gene>
    <name evidence="6" type="ORF">AM592_12155</name>
</gene>
<dbReference type="GO" id="GO:0006508">
    <property type="term" value="P:proteolysis"/>
    <property type="evidence" value="ECO:0007669"/>
    <property type="project" value="UniProtKB-KW"/>
</dbReference>
<dbReference type="GO" id="GO:0004252">
    <property type="term" value="F:serine-type endopeptidase activity"/>
    <property type="evidence" value="ECO:0007669"/>
    <property type="project" value="TreeGrafter"/>
</dbReference>
<dbReference type="InterPro" id="IPR011659">
    <property type="entry name" value="WD40"/>
</dbReference>
<accession>A0A0M3R9Y7</accession>
<feature type="domain" description="Peptidase S9 prolyl oligopeptidase catalytic" evidence="5">
    <location>
        <begin position="448"/>
        <end position="657"/>
    </location>
</feature>
<dbReference type="OrthoDB" id="108903at2"/>
<dbReference type="AlphaFoldDB" id="A0A0M3R9Y7"/>
<dbReference type="PANTHER" id="PTHR42776:SF27">
    <property type="entry name" value="DIPEPTIDYL PEPTIDASE FAMILY MEMBER 6"/>
    <property type="match status" value="1"/>
</dbReference>
<dbReference type="InterPro" id="IPR001375">
    <property type="entry name" value="Peptidase_S9_cat"/>
</dbReference>
<evidence type="ECO:0000313" key="7">
    <source>
        <dbReference type="Proteomes" id="UP000067625"/>
    </source>
</evidence>
<dbReference type="Gene3D" id="2.120.10.30">
    <property type="entry name" value="TolB, C-terminal domain"/>
    <property type="match status" value="2"/>
</dbReference>
<keyword evidence="4" id="KW-0720">Serine protease</keyword>
<protein>
    <submittedName>
        <fullName evidence="6">Peptidase</fullName>
    </submittedName>
</protein>
<evidence type="ECO:0000256" key="1">
    <source>
        <dbReference type="ARBA" id="ARBA00010040"/>
    </source>
</evidence>
<comment type="similarity">
    <text evidence="1">Belongs to the peptidase S9C family.</text>
</comment>
<dbReference type="Gene3D" id="3.40.50.1820">
    <property type="entry name" value="alpha/beta hydrolase"/>
    <property type="match status" value="1"/>
</dbReference>
<keyword evidence="2" id="KW-0645">Protease</keyword>
<dbReference type="FunFam" id="3.40.50.1820:FF:000028">
    <property type="entry name" value="S9 family peptidase"/>
    <property type="match status" value="1"/>
</dbReference>
<dbReference type="SUPFAM" id="SSF82171">
    <property type="entry name" value="DPP6 N-terminal domain-like"/>
    <property type="match status" value="1"/>
</dbReference>
<evidence type="ECO:0000259" key="5">
    <source>
        <dbReference type="Pfam" id="PF00326"/>
    </source>
</evidence>
<organism evidence="6 7">
    <name type="scientific">Bacillus gobiensis</name>
    <dbReference type="NCBI Taxonomy" id="1441095"/>
    <lineage>
        <taxon>Bacteria</taxon>
        <taxon>Bacillati</taxon>
        <taxon>Bacillota</taxon>
        <taxon>Bacilli</taxon>
        <taxon>Bacillales</taxon>
        <taxon>Bacillaceae</taxon>
        <taxon>Bacillus</taxon>
    </lineage>
</organism>
<evidence type="ECO:0000256" key="3">
    <source>
        <dbReference type="ARBA" id="ARBA00022801"/>
    </source>
</evidence>
<evidence type="ECO:0000313" key="6">
    <source>
        <dbReference type="EMBL" id="ALC82246.1"/>
    </source>
</evidence>
<keyword evidence="3" id="KW-0378">Hydrolase</keyword>
<sequence length="657" mass="74366">MKKLIAAEDLVQLISVTDPNYSPDGTKVAYVQTKINEKKDSYNSHIIVYDTNQGQSYAWTHGKEKSHSPKWSPDGKKLAFVSKRDETSSIYVLRTDGGEAKKVAETPYDLTQPVWAPDGKSIVCSAKLTNKESLDDEKKAEIDSYEPLEIESLQYKADGVGFTRGKYSQLVLIDFATGALQQLTDHETNHSSHVFTPDGQAIAFTANYSEDKELNYVYDIHLLSLDDKKIRRLTNENGMFSSVSFSNDGRYAAFLGHEKEFKNATLTKAWIYDFHEEKLSCLTESLEVIFEDAVVGDTVFGAVSPDPIWTKDNKGFYALATDQGNTAIYYISIEGHAYPVRLEKEHINGFSLHPEEHMAIISSATPSWPSELYELNLETKEAKRITDVNESFVNEHIIIEPEEIEFESYDGMTIHGWLLKPAEYEEGKKYPLILEVHGGPHAMYANAYFHEFQVLAAKGNAVVFVNPRGSHGYGQAYVDGVRGDYGGGDYEDVMKAVDYVLGSYQFLDETRLGVTGGSYGGFMTNWIVGQTNRFKAAVTQRSISNWLSFYGVSDIGYFFTDWQLGYDLFENPTKLWEFSPLKYAENISTPLLILHGERDDRCPVEQAEQLFVALKKMKKNVKFVRFPNAAHNLSRSGHPEQRIKRLNYISGWFEDYL</sequence>
<name>A0A0M3R9Y7_9BACI</name>
<dbReference type="InterPro" id="IPR029058">
    <property type="entry name" value="AB_hydrolase_fold"/>
</dbReference>
<dbReference type="Pfam" id="PF07676">
    <property type="entry name" value="PD40"/>
    <property type="match status" value="4"/>
</dbReference>
<reference evidence="7" key="1">
    <citation type="submission" date="2015-08" db="EMBL/GenBank/DDBJ databases">
        <title>Genome sequencing project for genomic taxonomy and phylogenomics of Bacillus-like bacteria.</title>
        <authorList>
            <person name="Liu B."/>
            <person name="Wang J."/>
            <person name="Zhu Y."/>
            <person name="Liu G."/>
            <person name="Chen Q."/>
            <person name="Chen Z."/>
            <person name="Lan J."/>
            <person name="Che J."/>
            <person name="Ge C."/>
            <person name="Shi H."/>
            <person name="Pan Z."/>
            <person name="Liu X."/>
        </authorList>
    </citation>
    <scope>NUCLEOTIDE SEQUENCE [LARGE SCALE GENOMIC DNA]</scope>
    <source>
        <strain evidence="7">FJAT-4402</strain>
    </source>
</reference>
<proteinExistence type="inferred from homology"/>